<keyword evidence="1" id="KW-1133">Transmembrane helix</keyword>
<reference evidence="2" key="1">
    <citation type="journal article" date="2013" name="Int. J. Syst. Evol. Microbiol.">
        <title>Aestuariibaculum suncheonense gen. nov., sp. nov., a marine bacterium of the family Flavobacteriaceae isolated from a tidal flat and emended descriptions of the genera Gaetbulibacter and Tamlana.</title>
        <authorList>
            <person name="Jeong S.H."/>
            <person name="Park M.S."/>
            <person name="Jin H.M."/>
            <person name="Lee K."/>
            <person name="Park W."/>
            <person name="Jeon C.O."/>
        </authorList>
    </citation>
    <scope>NUCLEOTIDE SEQUENCE</scope>
    <source>
        <strain evidence="2">SC17</strain>
    </source>
</reference>
<dbReference type="AlphaFoldDB" id="A0A8J6QDP3"/>
<keyword evidence="1" id="KW-0812">Transmembrane</keyword>
<feature type="transmembrane region" description="Helical" evidence="1">
    <location>
        <begin position="58"/>
        <end position="76"/>
    </location>
</feature>
<dbReference type="Proteomes" id="UP000602057">
    <property type="component" value="Unassembled WGS sequence"/>
</dbReference>
<organism evidence="2 3">
    <name type="scientific">Aestuariibaculum suncheonense</name>
    <dbReference type="NCBI Taxonomy" id="1028745"/>
    <lineage>
        <taxon>Bacteria</taxon>
        <taxon>Pseudomonadati</taxon>
        <taxon>Bacteroidota</taxon>
        <taxon>Flavobacteriia</taxon>
        <taxon>Flavobacteriales</taxon>
        <taxon>Flavobacteriaceae</taxon>
    </lineage>
</organism>
<name>A0A8J6QDP3_9FLAO</name>
<accession>A0A8J6QDP3</accession>
<dbReference type="EMBL" id="JACVXC010000002">
    <property type="protein sequence ID" value="MBD0835160.1"/>
    <property type="molecule type" value="Genomic_DNA"/>
</dbReference>
<dbReference type="Gene3D" id="2.160.10.20">
    <property type="entry name" value="Insect antifreeze protein"/>
    <property type="match status" value="1"/>
</dbReference>
<evidence type="ECO:0000313" key="3">
    <source>
        <dbReference type="Proteomes" id="UP000602057"/>
    </source>
</evidence>
<gene>
    <name evidence="2" type="ORF">ICJ84_06920</name>
</gene>
<keyword evidence="1" id="KW-0472">Membrane</keyword>
<feature type="transmembrane region" description="Helical" evidence="1">
    <location>
        <begin position="28"/>
        <end position="46"/>
    </location>
</feature>
<comment type="caution">
    <text evidence="2">The sequence shown here is derived from an EMBL/GenBank/DDBJ whole genome shotgun (WGS) entry which is preliminary data.</text>
</comment>
<protein>
    <submittedName>
        <fullName evidence="2">FUSC family protein</fullName>
    </submittedName>
</protein>
<evidence type="ECO:0000313" key="2">
    <source>
        <dbReference type="EMBL" id="MBD0835160.1"/>
    </source>
</evidence>
<feature type="transmembrane region" description="Helical" evidence="1">
    <location>
        <begin position="5"/>
        <end position="22"/>
    </location>
</feature>
<proteinExistence type="predicted"/>
<keyword evidence="3" id="KW-1185">Reference proteome</keyword>
<sequence length="170" mass="18674">MKKTLTILAVIASIFAVIFSVLPISNLAIFPGIAALLFAGGAFYLSKKAGEVKKLVQFSFLLTIIALALTSYKAIFTTTEVENTDELQAKEEEFQDAAIEELEGLEIEIDDAELGDLEIDNTELEGVEIDDSQIESIEINDAELENIELKADEIIDSEIESSDLENLEIE</sequence>
<evidence type="ECO:0000256" key="1">
    <source>
        <dbReference type="SAM" id="Phobius"/>
    </source>
</evidence>
<dbReference type="RefSeq" id="WP_188215646.1">
    <property type="nucleotide sequence ID" value="NZ_BAABGH010000010.1"/>
</dbReference>
<reference evidence="2" key="2">
    <citation type="submission" date="2020-09" db="EMBL/GenBank/DDBJ databases">
        <authorList>
            <person name="Wu Z."/>
        </authorList>
    </citation>
    <scope>NUCLEOTIDE SEQUENCE</scope>
    <source>
        <strain evidence="2">SC17</strain>
    </source>
</reference>